<reference evidence="2" key="2">
    <citation type="submission" date="2023-05" db="EMBL/GenBank/DDBJ databases">
        <authorList>
            <person name="Schelkunov M.I."/>
        </authorList>
    </citation>
    <scope>NUCLEOTIDE SEQUENCE</scope>
    <source>
        <strain evidence="2">Hsosn_3</strain>
        <tissue evidence="2">Leaf</tissue>
    </source>
</reference>
<comment type="caution">
    <text evidence="2">The sequence shown here is derived from an EMBL/GenBank/DDBJ whole genome shotgun (WGS) entry which is preliminary data.</text>
</comment>
<dbReference type="AlphaFoldDB" id="A0AAD8M0T4"/>
<evidence type="ECO:0000313" key="3">
    <source>
        <dbReference type="Proteomes" id="UP001237642"/>
    </source>
</evidence>
<feature type="region of interest" description="Disordered" evidence="1">
    <location>
        <begin position="253"/>
        <end position="273"/>
    </location>
</feature>
<dbReference type="EMBL" id="JAUIZM010000011">
    <property type="protein sequence ID" value="KAK1357645.1"/>
    <property type="molecule type" value="Genomic_DNA"/>
</dbReference>
<dbReference type="Proteomes" id="UP001237642">
    <property type="component" value="Unassembled WGS sequence"/>
</dbReference>
<evidence type="ECO:0000313" key="2">
    <source>
        <dbReference type="EMBL" id="KAK1357645.1"/>
    </source>
</evidence>
<evidence type="ECO:0000256" key="1">
    <source>
        <dbReference type="SAM" id="MobiDB-lite"/>
    </source>
</evidence>
<accession>A0AAD8M0T4</accession>
<keyword evidence="3" id="KW-1185">Reference proteome</keyword>
<sequence length="273" mass="29451">MLRANPRNPYNSHRGGRRPSKHSSAPFLNTAATDGETMSVAIDALNALNSVMRQGKKVPRESIEPASMLNGPTQTVPQSSLSSMVIASNNMSLSNDDIPLPEATMATMSPLYSSPSAKWESDMKTEWIVNEYGTFAGKRMEPMPSWKTLTSPVVPLSFPQTALSELPRASLQPTTNGNPPLPDMHLHSVLGTTAPIPVPRTKLVTSTAPGPSLRTHFVTLPKANKHPDANMIHLQPAFGPSTPLMNSSSLHGNPQIIGRGPSPLKPHQKPCMY</sequence>
<organism evidence="2 3">
    <name type="scientific">Heracleum sosnowskyi</name>
    <dbReference type="NCBI Taxonomy" id="360622"/>
    <lineage>
        <taxon>Eukaryota</taxon>
        <taxon>Viridiplantae</taxon>
        <taxon>Streptophyta</taxon>
        <taxon>Embryophyta</taxon>
        <taxon>Tracheophyta</taxon>
        <taxon>Spermatophyta</taxon>
        <taxon>Magnoliopsida</taxon>
        <taxon>eudicotyledons</taxon>
        <taxon>Gunneridae</taxon>
        <taxon>Pentapetalae</taxon>
        <taxon>asterids</taxon>
        <taxon>campanulids</taxon>
        <taxon>Apiales</taxon>
        <taxon>Apiaceae</taxon>
        <taxon>Apioideae</taxon>
        <taxon>apioid superclade</taxon>
        <taxon>Tordylieae</taxon>
        <taxon>Tordyliinae</taxon>
        <taxon>Heracleum</taxon>
    </lineage>
</organism>
<name>A0AAD8M0T4_9APIA</name>
<gene>
    <name evidence="2" type="ORF">POM88_050901</name>
</gene>
<proteinExistence type="predicted"/>
<feature type="compositionally biased region" description="Polar residues" evidence="1">
    <location>
        <begin position="22"/>
        <end position="31"/>
    </location>
</feature>
<feature type="region of interest" description="Disordered" evidence="1">
    <location>
        <begin position="1"/>
        <end position="31"/>
    </location>
</feature>
<protein>
    <submittedName>
        <fullName evidence="2">Uncharacterized protein</fullName>
    </submittedName>
</protein>
<reference evidence="2" key="1">
    <citation type="submission" date="2023-02" db="EMBL/GenBank/DDBJ databases">
        <title>Genome of toxic invasive species Heracleum sosnowskyi carries increased number of genes despite the absence of recent whole-genome duplications.</title>
        <authorList>
            <person name="Schelkunov M."/>
            <person name="Shtratnikova V."/>
            <person name="Makarenko M."/>
            <person name="Klepikova A."/>
            <person name="Omelchenko D."/>
            <person name="Novikova G."/>
            <person name="Obukhova E."/>
            <person name="Bogdanov V."/>
            <person name="Penin A."/>
            <person name="Logacheva M."/>
        </authorList>
    </citation>
    <scope>NUCLEOTIDE SEQUENCE</scope>
    <source>
        <strain evidence="2">Hsosn_3</strain>
        <tissue evidence="2">Leaf</tissue>
    </source>
</reference>